<dbReference type="Proteomes" id="UP000198894">
    <property type="component" value="Unassembled WGS sequence"/>
</dbReference>
<gene>
    <name evidence="1" type="ORF">SAMN05428953_102684</name>
</gene>
<accession>A0A1G8MUH1</accession>
<evidence type="ECO:0000313" key="2">
    <source>
        <dbReference type="Proteomes" id="UP000198894"/>
    </source>
</evidence>
<dbReference type="GO" id="GO:0043565">
    <property type="term" value="F:sequence-specific DNA binding"/>
    <property type="evidence" value="ECO:0007669"/>
    <property type="project" value="InterPro"/>
</dbReference>
<proteinExistence type="predicted"/>
<dbReference type="SUPFAM" id="SSF48295">
    <property type="entry name" value="TrpR-like"/>
    <property type="match status" value="1"/>
</dbReference>
<protein>
    <submittedName>
        <fullName evidence="1">DnaA protein helix-turn-helix</fullName>
    </submittedName>
</protein>
<dbReference type="EMBL" id="FNEE01000002">
    <property type="protein sequence ID" value="SDI71688.1"/>
    <property type="molecule type" value="Genomic_DNA"/>
</dbReference>
<reference evidence="2" key="1">
    <citation type="submission" date="2016-10" db="EMBL/GenBank/DDBJ databases">
        <authorList>
            <person name="Varghese N."/>
            <person name="Submissions S."/>
        </authorList>
    </citation>
    <scope>NUCLEOTIDE SEQUENCE [LARGE SCALE GENOMIC DNA]</scope>
    <source>
        <strain evidence="2">CGMCC 1.11022</strain>
    </source>
</reference>
<evidence type="ECO:0000313" key="1">
    <source>
        <dbReference type="EMBL" id="SDI71688.1"/>
    </source>
</evidence>
<dbReference type="InterPro" id="IPR010921">
    <property type="entry name" value="Trp_repressor/repl_initiator"/>
</dbReference>
<dbReference type="Gene3D" id="1.10.1750.10">
    <property type="match status" value="1"/>
</dbReference>
<dbReference type="RefSeq" id="WP_236473741.1">
    <property type="nucleotide sequence ID" value="NZ_FNEE01000002.1"/>
</dbReference>
<name>A0A1G8MUH1_9HYPH</name>
<dbReference type="AlphaFoldDB" id="A0A1G8MUH1"/>
<sequence length="234" mass="26337">MVKLVTARHVIDLVARMHGCTYAMHGCTYAEMRGPSRQYSIVATRDAAMCAVMVLKPSLPRGQIGLLFNRDPSTVQHALRKRGCFDRPRVQALCDELGIKIVDRHRYPEPGEARAVETLARIIRRHGEGHLRLVLSTLTETDNNKGQLDEVLFWAASDMVRACPEILERHAGDWLTMWDVCPLGELQFIAQDLRGVVPLIFAFVGMLYERVVKAFGPRASSRICSMTAGEIRHE</sequence>
<organism evidence="1 2">
    <name type="scientific">Mesorhizobium muleiense</name>
    <dbReference type="NCBI Taxonomy" id="1004279"/>
    <lineage>
        <taxon>Bacteria</taxon>
        <taxon>Pseudomonadati</taxon>
        <taxon>Pseudomonadota</taxon>
        <taxon>Alphaproteobacteria</taxon>
        <taxon>Hyphomicrobiales</taxon>
        <taxon>Phyllobacteriaceae</taxon>
        <taxon>Mesorhizobium</taxon>
    </lineage>
</organism>
<keyword evidence="2" id="KW-1185">Reference proteome</keyword>